<comment type="caution">
    <text evidence="3">The sequence shown here is derived from an EMBL/GenBank/DDBJ whole genome shotgun (WGS) entry which is preliminary data.</text>
</comment>
<keyword evidence="2" id="KW-1277">Toxin-antitoxin system</keyword>
<evidence type="ECO:0000256" key="2">
    <source>
        <dbReference type="ARBA" id="ARBA00022649"/>
    </source>
</evidence>
<dbReference type="SUPFAM" id="SSF50118">
    <property type="entry name" value="Cell growth inhibitor/plasmid maintenance toxic component"/>
    <property type="match status" value="1"/>
</dbReference>
<dbReference type="PANTHER" id="PTHR33988:SF3">
    <property type="entry name" value="ENDORIBONUCLEASE TOXIN CHPB-RELATED"/>
    <property type="match status" value="1"/>
</dbReference>
<dbReference type="Proteomes" id="UP000030023">
    <property type="component" value="Unassembled WGS sequence"/>
</dbReference>
<evidence type="ECO:0000256" key="1">
    <source>
        <dbReference type="ARBA" id="ARBA00007521"/>
    </source>
</evidence>
<dbReference type="Pfam" id="PF02452">
    <property type="entry name" value="PemK_toxin"/>
    <property type="match status" value="1"/>
</dbReference>
<accession>A0ABR4XPS7</accession>
<gene>
    <name evidence="3" type="ORF">Q757_07240</name>
</gene>
<comment type="similarity">
    <text evidence="1">Belongs to the PemK/MazF family.</text>
</comment>
<organism evidence="3 4">
    <name type="scientific">Oenococcus alcoholitolerans</name>
    <dbReference type="NCBI Taxonomy" id="931074"/>
    <lineage>
        <taxon>Bacteria</taxon>
        <taxon>Bacillati</taxon>
        <taxon>Bacillota</taxon>
        <taxon>Bacilli</taxon>
        <taxon>Lactobacillales</taxon>
        <taxon>Lactobacillaceae</taxon>
        <taxon>Oenococcus</taxon>
    </lineage>
</organism>
<dbReference type="EMBL" id="AXCV01000365">
    <property type="protein sequence ID" value="KGO28312.1"/>
    <property type="molecule type" value="Genomic_DNA"/>
</dbReference>
<name>A0ABR4XPS7_9LACO</name>
<dbReference type="PANTHER" id="PTHR33988">
    <property type="entry name" value="ENDORIBONUCLEASE MAZF-RELATED"/>
    <property type="match status" value="1"/>
</dbReference>
<sequence>MEYKPKQKDLVWIDFNPQRGGEIQKYQPALILSSDNYNQHTGFVIVSPVTSTIRDKAGYSALSASYQTKGQVVAAQIFIGCIQKSCSTDQIY</sequence>
<dbReference type="InterPro" id="IPR011067">
    <property type="entry name" value="Plasmid_toxin/cell-grow_inhib"/>
</dbReference>
<keyword evidence="4" id="KW-1185">Reference proteome</keyword>
<dbReference type="Gene3D" id="2.30.30.110">
    <property type="match status" value="1"/>
</dbReference>
<evidence type="ECO:0000313" key="4">
    <source>
        <dbReference type="Proteomes" id="UP000030023"/>
    </source>
</evidence>
<evidence type="ECO:0000313" key="3">
    <source>
        <dbReference type="EMBL" id="KGO28312.1"/>
    </source>
</evidence>
<dbReference type="InterPro" id="IPR003477">
    <property type="entry name" value="PemK-like"/>
</dbReference>
<protein>
    <submittedName>
        <fullName evidence="3">Uncharacterized protein</fullName>
    </submittedName>
</protein>
<reference evidence="3 4" key="1">
    <citation type="journal article" date="2014" name="Antonie Van Leeuwenhoek">
        <title>Oenococcus alcoholitolerans sp. nov., a lactic acid bacteria isolated from cachaca and ethanol fermentation processes.</title>
        <authorList>
            <person name="Badotti F."/>
            <person name="Moreira A.P."/>
            <person name="Tonon L.A."/>
            <person name="de Lucena B.T."/>
            <person name="Gomes Fde C."/>
            <person name="Kruger R."/>
            <person name="Thompson C.C."/>
            <person name="de Morais M.A.Jr."/>
            <person name="Rosa C.A."/>
            <person name="Thompson F.L."/>
        </authorList>
    </citation>
    <scope>NUCLEOTIDE SEQUENCE [LARGE SCALE GENOMIC DNA]</scope>
    <source>
        <strain evidence="3 4">UFRJ-M7.2.18</strain>
    </source>
</reference>
<proteinExistence type="inferred from homology"/>